<organism evidence="2 3">
    <name type="scientific">Corynebacterium otitidis ATCC 51513</name>
    <dbReference type="NCBI Taxonomy" id="883169"/>
    <lineage>
        <taxon>Bacteria</taxon>
        <taxon>Bacillati</taxon>
        <taxon>Actinomycetota</taxon>
        <taxon>Actinomycetes</taxon>
        <taxon>Mycobacteriales</taxon>
        <taxon>Corynebacteriaceae</taxon>
        <taxon>Corynebacterium</taxon>
    </lineage>
</organism>
<sequence>GREFVLDREGLRELPEAGSPAGRAVRAALGIDARAELREAPAGFLAALRELPGYRVPDPAPRYEPRGDGGVVATESGELLVTRAGREVLDALAAGGDEPPAAAGEVVLPERRLRLDGGGEAICAAGPEGRPERRAEAGPGRSAELAPGDDGWAAARLNHAAPAGEAPTAGAAACRPPGGVVIVAAAGTRHAVPEPEDAQALGAGEPPECFWPALRLLPEGAELTAERAREPL</sequence>
<feature type="non-terminal residue" evidence="2">
    <location>
        <position position="1"/>
    </location>
</feature>
<gene>
    <name evidence="2" type="ORF">HMPREF9719_01522</name>
</gene>
<reference evidence="2 3" key="1">
    <citation type="submission" date="2012-08" db="EMBL/GenBank/DDBJ databases">
        <title>The Genome Sequence of Turicella otitidis ATCC 51513.</title>
        <authorList>
            <consortium name="The Broad Institute Genome Sequencing Platform"/>
            <person name="Earl A."/>
            <person name="Ward D."/>
            <person name="Feldgarden M."/>
            <person name="Gevers D."/>
            <person name="Huys G."/>
            <person name="Walker B."/>
            <person name="Young S.K."/>
            <person name="Zeng Q."/>
            <person name="Gargeya S."/>
            <person name="Fitzgerald M."/>
            <person name="Haas B."/>
            <person name="Abouelleil A."/>
            <person name="Alvarado L."/>
            <person name="Arachchi H.M."/>
            <person name="Berlin A.M."/>
            <person name="Chapman S.B."/>
            <person name="Goldberg J."/>
            <person name="Griggs A."/>
            <person name="Gujja S."/>
            <person name="Hansen M."/>
            <person name="Howarth C."/>
            <person name="Imamovic A."/>
            <person name="Larimer J."/>
            <person name="McCowen C."/>
            <person name="Montmayeur A."/>
            <person name="Murphy C."/>
            <person name="Neiman D."/>
            <person name="Pearson M."/>
            <person name="Priest M."/>
            <person name="Roberts A."/>
            <person name="Saif S."/>
            <person name="Shea T."/>
            <person name="Sisk P."/>
            <person name="Sykes S."/>
            <person name="Wortman J."/>
            <person name="Nusbaum C."/>
            <person name="Birren B."/>
        </authorList>
    </citation>
    <scope>NUCLEOTIDE SEQUENCE [LARGE SCALE GENOMIC DNA]</scope>
    <source>
        <strain evidence="2 3">ATCC 51513</strain>
    </source>
</reference>
<dbReference type="HOGENOM" id="CLU_1192180_0_0_11"/>
<comment type="caution">
    <text evidence="2">The sequence shown here is derived from an EMBL/GenBank/DDBJ whole genome shotgun (WGS) entry which is preliminary data.</text>
</comment>
<dbReference type="EMBL" id="AHAE01000073">
    <property type="protein sequence ID" value="EJZ81551.1"/>
    <property type="molecule type" value="Genomic_DNA"/>
</dbReference>
<proteinExistence type="predicted"/>
<dbReference type="Proteomes" id="UP000006078">
    <property type="component" value="Unassembled WGS sequence"/>
</dbReference>
<protein>
    <submittedName>
        <fullName evidence="2">Uncharacterized protein</fullName>
    </submittedName>
</protein>
<accession>K0YE58</accession>
<feature type="region of interest" description="Disordered" evidence="1">
    <location>
        <begin position="122"/>
        <end position="149"/>
    </location>
</feature>
<evidence type="ECO:0000313" key="2">
    <source>
        <dbReference type="EMBL" id="EJZ81551.1"/>
    </source>
</evidence>
<dbReference type="RefSeq" id="WP_004601412.1">
    <property type="nucleotide sequence ID" value="NZ_JH815195.1"/>
</dbReference>
<evidence type="ECO:0000313" key="3">
    <source>
        <dbReference type="Proteomes" id="UP000006078"/>
    </source>
</evidence>
<keyword evidence="3" id="KW-1185">Reference proteome</keyword>
<dbReference type="AlphaFoldDB" id="K0YE58"/>
<evidence type="ECO:0000256" key="1">
    <source>
        <dbReference type="SAM" id="MobiDB-lite"/>
    </source>
</evidence>
<name>K0YE58_9CORY</name>